<dbReference type="Gene3D" id="3.30.70.3290">
    <property type="match status" value="1"/>
</dbReference>
<dbReference type="Gene3D" id="1.10.1200.10">
    <property type="entry name" value="ACP-like"/>
    <property type="match status" value="1"/>
</dbReference>
<evidence type="ECO:0000256" key="17">
    <source>
        <dbReference type="ARBA" id="ARBA00073623"/>
    </source>
</evidence>
<evidence type="ECO:0000256" key="14">
    <source>
        <dbReference type="ARBA" id="ARBA00052745"/>
    </source>
</evidence>
<comment type="catalytic activity">
    <reaction evidence="12">
        <text>19-(4-hydroxyphenyl)nonadecanoyl-[(phenol)carboxyphthiodiolenone synthase] + 2 (S)-methylmalonyl-CoA + 3 malonyl-CoA + 5 NADPH + 10 H(+) = C37-(phenol)carboxyphthiodiolenone-[(phenol)carboxyphthiodiolenone synthase] + 5 CO2 + 5 NADP(+) + 5 CoA + 2 H2O</text>
        <dbReference type="Rhea" id="RHEA:57760"/>
        <dbReference type="Rhea" id="RHEA-COMP:14273"/>
        <dbReference type="Rhea" id="RHEA-COMP:14990"/>
        <dbReference type="ChEBI" id="CHEBI:15377"/>
        <dbReference type="ChEBI" id="CHEBI:15378"/>
        <dbReference type="ChEBI" id="CHEBI:16526"/>
        <dbReference type="ChEBI" id="CHEBI:57287"/>
        <dbReference type="ChEBI" id="CHEBI:57327"/>
        <dbReference type="ChEBI" id="CHEBI:57384"/>
        <dbReference type="ChEBI" id="CHEBI:57783"/>
        <dbReference type="ChEBI" id="CHEBI:58349"/>
        <dbReference type="ChEBI" id="CHEBI:133301"/>
        <dbReference type="ChEBI" id="CHEBI:142260"/>
        <dbReference type="EC" id="2.3.1.292"/>
    </reaction>
</comment>
<dbReference type="SMART" id="SM00822">
    <property type="entry name" value="PKS_KR"/>
    <property type="match status" value="1"/>
</dbReference>
<comment type="cofactor">
    <cofactor evidence="1">
        <name>NADP(+)</name>
        <dbReference type="ChEBI" id="CHEBI:58349"/>
    </cofactor>
</comment>
<evidence type="ECO:0000256" key="9">
    <source>
        <dbReference type="ARBA" id="ARBA00023098"/>
    </source>
</evidence>
<dbReference type="InterPro" id="IPR020841">
    <property type="entry name" value="PKS_Beta-ketoAc_synthase_dom"/>
</dbReference>
<dbReference type="PATRIC" id="fig|1036673.3.peg.4469"/>
<dbReference type="Pfam" id="PF00550">
    <property type="entry name" value="PP-binding"/>
    <property type="match status" value="1"/>
</dbReference>
<feature type="region of interest" description="Disordered" evidence="22">
    <location>
        <begin position="1432"/>
        <end position="1455"/>
    </location>
</feature>
<dbReference type="EC" id="2.3.1.292" evidence="16"/>
<evidence type="ECO:0000256" key="10">
    <source>
        <dbReference type="ARBA" id="ARBA00023268"/>
    </source>
</evidence>
<feature type="domain" description="Ketosynthase family 3 (KS3)" evidence="24">
    <location>
        <begin position="10"/>
        <end position="424"/>
    </location>
</feature>
<dbReference type="SUPFAM" id="SSF55048">
    <property type="entry name" value="Probable ACP-binding domain of malonyl-CoA ACP transacylase"/>
    <property type="match status" value="1"/>
</dbReference>
<keyword evidence="8" id="KW-0560">Oxidoreductase</keyword>
<keyword evidence="21" id="KW-0175">Coiled coil</keyword>
<evidence type="ECO:0000256" key="6">
    <source>
        <dbReference type="ARBA" id="ARBA00022832"/>
    </source>
</evidence>
<keyword evidence="9" id="KW-0443">Lipid metabolism</keyword>
<dbReference type="InterPro" id="IPR050091">
    <property type="entry name" value="PKS_NRPS_Biosynth_Enz"/>
</dbReference>
<dbReference type="GO" id="GO:0034081">
    <property type="term" value="C:polyketide synthase complex"/>
    <property type="evidence" value="ECO:0007669"/>
    <property type="project" value="UniProtKB-ARBA"/>
</dbReference>
<dbReference type="Gene3D" id="3.40.50.720">
    <property type="entry name" value="NAD(P)-binding Rossmann-like Domain"/>
    <property type="match status" value="1"/>
</dbReference>
<dbReference type="InterPro" id="IPR016039">
    <property type="entry name" value="Thiolase-like"/>
</dbReference>
<evidence type="ECO:0000313" key="26">
    <source>
        <dbReference type="Proteomes" id="UP000006620"/>
    </source>
</evidence>
<dbReference type="Pfam" id="PF08659">
    <property type="entry name" value="KR"/>
    <property type="match status" value="1"/>
</dbReference>
<dbReference type="PROSITE" id="PS52004">
    <property type="entry name" value="KS3_2"/>
    <property type="match status" value="1"/>
</dbReference>
<dbReference type="PROSITE" id="PS00012">
    <property type="entry name" value="PHOSPHOPANTETHEINE"/>
    <property type="match status" value="1"/>
</dbReference>
<evidence type="ECO:0000256" key="2">
    <source>
        <dbReference type="ARBA" id="ARBA00001957"/>
    </source>
</evidence>
<protein>
    <recommendedName>
        <fullName evidence="17">Phenolphthiocerol/phthiocerol polyketide synthase subunit E</fullName>
        <ecNumber evidence="16">2.3.1.292</ecNumber>
    </recommendedName>
    <alternativeName>
        <fullName evidence="19">(Phenol)carboxyphthiodiolenone synthase subunit E</fullName>
    </alternativeName>
    <alternativeName>
        <fullName evidence="20">Beta-ketoacyl-acyl-carrier-protein synthase I</fullName>
    </alternativeName>
    <alternativeName>
        <fullName evidence="18">Phthiocerol synthesis polyketide synthase type I PpsE</fullName>
    </alternativeName>
</protein>
<feature type="coiled-coil region" evidence="21">
    <location>
        <begin position="1517"/>
        <end position="1554"/>
    </location>
</feature>
<dbReference type="InterPro" id="IPR036736">
    <property type="entry name" value="ACP-like_sf"/>
</dbReference>
<evidence type="ECO:0000256" key="16">
    <source>
        <dbReference type="ARBA" id="ARBA00066974"/>
    </source>
</evidence>
<dbReference type="FunFam" id="1.10.1200.10:FF:000005">
    <property type="entry name" value="Nonribosomal peptide synthetase 1"/>
    <property type="match status" value="1"/>
</dbReference>
<sequence length="1559" mass="166630">MTEEHKEPAVHGVAIIGAAGRFPGASTLEQFWDRLAGGRESVTFFKEPQEGRVHAAGLLEQAAEFDAAFFGMSPREAEVTDPQHRVFLECAYEAMEAAGYPPVRCTGRVGVYAGSGQSGYLKHVESHPEIVEALGAFQSAIGSGPDFLTTRVSYKLNLRGPSIAVQTACSSSLVAVHLACQALLTHECDMALAGGVSVKADQTEGFDYQEGGILSPDGHCRAFDAQARGTVVGNGGGAVLLKRLEDALSDGDTVLAVIRGTAVNNDGAHKIGYTAPSVGMQSEVIREALQVAEVDASTVTYVEAHGTGTVLGDPIEVAALTDAYRFDTDQRQYCALGSVKTNLGHLDSAAGIAGLIKTVLCLKHRMLPPSLHFREANPEIDLAGSPFYVNSELRPWLPAQGYPLRAGVSSFGMGGTNAHVILEEAPAAGRAAHEDSAAEPHLFVLSARTDEGLLQRTRDLIAFLEHDREAELSDIAYTLAAGREAFGQRLAVTASTREELLARLGGRVMTSSPVGSGRKEEGAGTTEGVIFLFSGQGSQHPGMGADLYRHAPVYRSHLDRCAELALGHTGTDIRRLLFPEAGREDLAAAELRQTVHAQPALFSVEWALAKQLEAWGIGAEAMIGHSIGEFTAACLAGVMSLEDAMKAVCRRAQLMQELEKGAMTAVQLPEQKLLAAAASAGVWISVAAVNVPDSCVAAGTMEEIERLEASLNAQGIAFKRLQTSHAFHSHMMEGCLEAFAEVMRGIRLEAPRVPYISNVTGTWIAPEDAADPQYWVMHLRRAVRFAEGIQSLAARLDRAVYLEVGPGQALASMVKGMLGSPEAGRHAGVYAALPSAGSGGSAYESLLQAVGALWCAGAADPAALYRERPGRRVPLPTYPFERQTYYLPKRETAGTAAKAAGAGRRPMGDWFYAPVWKMTPFPVGGAADTAAGETGQQPLYLLFADQGGLAGALREELVRRGCEVVMVLSGDGHGQEVGRDGPFVLASDGPQAYEELLRGIRAAFGRLPDKIVHLWNTDVHSKQGTRTLQEDYQAAQRSGLYSLISLAQALGMQEAGQPVELIAVTSRLLQVAHEPVFLPERATLLGALRVMPQEYGHLRTRVIDVEPGGAAGSHHQDSARGRMLLGQLANEIGADASDFVTAYRGPFRYIPSHEEVRLPAIGERRGIFRSGGVYLVTGAAGGMGLPVCEAVAREVQASFILLGDPSFPPPEAWDACLEDASVPAGTRDTITRIRALEASGSRILYASPDLTDEHQTALVLQQAEARFGRMDGVLFASEPYSSGLIQWKDPARTGETLAPHVLGLAVLSSLLRDRAGFMVLFSRTISVTGGIGQLDLCAYGSFLDAWARAESAAGVPVVSISWSMWQEDVWLERMTGIPQGIREKLENLQTAYGLSAGEGVQVIEGLAASGLPQAVVSTQDLEKARHSWASLHESDGTLSSDAPSPGGPAERTAPRNEVERTLAGMWETMFGVSGIGIHQNFFELGGNSLHSIQLVARLRQTFHGSIPMDILFQSPTIAELAEAVASTQADREQLEEIERLLREVEAMSQEELMQELEKA</sequence>
<dbReference type="Pfam" id="PF00109">
    <property type="entry name" value="ketoacyl-synt"/>
    <property type="match status" value="1"/>
</dbReference>
<dbReference type="InterPro" id="IPR009081">
    <property type="entry name" value="PP-bd_ACP"/>
</dbReference>
<dbReference type="GO" id="GO:0004315">
    <property type="term" value="F:3-oxoacyl-[acyl-carrier-protein] synthase activity"/>
    <property type="evidence" value="ECO:0007669"/>
    <property type="project" value="InterPro"/>
</dbReference>
<dbReference type="EMBL" id="CP002869">
    <property type="protein sequence ID" value="AEI43380.1"/>
    <property type="molecule type" value="Genomic_DNA"/>
</dbReference>
<evidence type="ECO:0000259" key="24">
    <source>
        <dbReference type="PROSITE" id="PS52004"/>
    </source>
</evidence>
<dbReference type="Pfam" id="PF02801">
    <property type="entry name" value="Ketoacyl-synt_C"/>
    <property type="match status" value="1"/>
</dbReference>
<dbReference type="InterPro" id="IPR014031">
    <property type="entry name" value="Ketoacyl_synth_C"/>
</dbReference>
<keyword evidence="10" id="KW-0511">Multifunctional enzyme</keyword>
<evidence type="ECO:0000256" key="12">
    <source>
        <dbReference type="ARBA" id="ARBA00051971"/>
    </source>
</evidence>
<comment type="catalytic activity">
    <reaction evidence="14">
        <text>icosanoyl-[(phenol)carboxyphthiodiolenone synthase] + 2 (S)-methylmalonyl-CoA + 3 malonyl-CoA + 5 NADPH + 10 H(+) = C32-carboxyphthiodiolenone-[(phenol)carboxyphthiodiolenone synthase] + 5 CO2 + 5 NADP(+) + 5 CoA + 2 H2O</text>
        <dbReference type="Rhea" id="RHEA:57748"/>
        <dbReference type="Rhea" id="RHEA-COMP:14985"/>
        <dbReference type="Rhea" id="RHEA-COMP:14986"/>
        <dbReference type="ChEBI" id="CHEBI:15377"/>
        <dbReference type="ChEBI" id="CHEBI:15378"/>
        <dbReference type="ChEBI" id="CHEBI:16526"/>
        <dbReference type="ChEBI" id="CHEBI:57287"/>
        <dbReference type="ChEBI" id="CHEBI:57327"/>
        <dbReference type="ChEBI" id="CHEBI:57384"/>
        <dbReference type="ChEBI" id="CHEBI:57783"/>
        <dbReference type="ChEBI" id="CHEBI:58349"/>
        <dbReference type="ChEBI" id="CHEBI:87848"/>
        <dbReference type="ChEBI" id="CHEBI:142236"/>
        <dbReference type="EC" id="2.3.1.292"/>
    </reaction>
</comment>
<dbReference type="SMART" id="SM00825">
    <property type="entry name" value="PKS_KS"/>
    <property type="match status" value="1"/>
</dbReference>
<dbReference type="HOGENOM" id="CLU_000022_35_4_9"/>
<comment type="catalytic activity">
    <reaction evidence="13">
        <text>docosanoyl-[(phenol)carboxyphthiodiolenone synthase] + 2 (S)-methylmalonyl-CoA + 3 malonyl-CoA + 5 NADPH + 10 H(+) = C34-carboxyphthiodiolenone-[(phenol)carboxyphthiodiolenone synthase] + 5 CO2 + 5 NADP(+) + 5 CoA + 2 H2O</text>
        <dbReference type="Rhea" id="RHEA:57752"/>
        <dbReference type="Rhea" id="RHEA-COMP:14987"/>
        <dbReference type="Rhea" id="RHEA-COMP:14988"/>
        <dbReference type="ChEBI" id="CHEBI:15377"/>
        <dbReference type="ChEBI" id="CHEBI:15378"/>
        <dbReference type="ChEBI" id="CHEBI:16526"/>
        <dbReference type="ChEBI" id="CHEBI:57287"/>
        <dbReference type="ChEBI" id="CHEBI:57327"/>
        <dbReference type="ChEBI" id="CHEBI:57384"/>
        <dbReference type="ChEBI" id="CHEBI:57783"/>
        <dbReference type="ChEBI" id="CHEBI:58349"/>
        <dbReference type="ChEBI" id="CHEBI:142237"/>
        <dbReference type="ChEBI" id="CHEBI:142238"/>
        <dbReference type="EC" id="2.3.1.292"/>
    </reaction>
</comment>
<evidence type="ECO:0000256" key="1">
    <source>
        <dbReference type="ARBA" id="ARBA00001937"/>
    </source>
</evidence>
<dbReference type="Pfam" id="PF21394">
    <property type="entry name" value="Beta-ketacyl_N"/>
    <property type="match status" value="1"/>
</dbReference>
<gene>
    <name evidence="25" type="ordered locus">KNP414_04854</name>
</gene>
<dbReference type="InterPro" id="IPR014043">
    <property type="entry name" value="Acyl_transferase_dom"/>
</dbReference>
<dbReference type="GO" id="GO:0031177">
    <property type="term" value="F:phosphopantetheine binding"/>
    <property type="evidence" value="ECO:0007669"/>
    <property type="project" value="InterPro"/>
</dbReference>
<evidence type="ECO:0000256" key="22">
    <source>
        <dbReference type="SAM" id="MobiDB-lite"/>
    </source>
</evidence>
<dbReference type="SUPFAM" id="SSF52151">
    <property type="entry name" value="FabD/lysophospholipase-like"/>
    <property type="match status" value="1"/>
</dbReference>
<evidence type="ECO:0000256" key="15">
    <source>
        <dbReference type="ARBA" id="ARBA00058455"/>
    </source>
</evidence>
<evidence type="ECO:0000256" key="5">
    <source>
        <dbReference type="ARBA" id="ARBA00022679"/>
    </source>
</evidence>
<dbReference type="Gene3D" id="3.30.70.250">
    <property type="entry name" value="Malonyl-CoA ACP transacylase, ACP-binding"/>
    <property type="match status" value="1"/>
</dbReference>
<evidence type="ECO:0000256" key="13">
    <source>
        <dbReference type="ARBA" id="ARBA00052119"/>
    </source>
</evidence>
<evidence type="ECO:0000256" key="19">
    <source>
        <dbReference type="ARBA" id="ARBA00078169"/>
    </source>
</evidence>
<dbReference type="InterPro" id="IPR013968">
    <property type="entry name" value="PKS_KR"/>
</dbReference>
<comment type="cofactor">
    <cofactor evidence="2">
        <name>pantetheine 4'-phosphate</name>
        <dbReference type="ChEBI" id="CHEBI:47942"/>
    </cofactor>
</comment>
<dbReference type="GO" id="GO:0004312">
    <property type="term" value="F:fatty acid synthase activity"/>
    <property type="evidence" value="ECO:0007669"/>
    <property type="project" value="TreeGrafter"/>
</dbReference>
<dbReference type="GO" id="GO:0006633">
    <property type="term" value="P:fatty acid biosynthetic process"/>
    <property type="evidence" value="ECO:0007669"/>
    <property type="project" value="InterPro"/>
</dbReference>
<dbReference type="InterPro" id="IPR057326">
    <property type="entry name" value="KR_dom"/>
</dbReference>
<dbReference type="KEGG" id="pms:KNP414_04854"/>
<dbReference type="InterPro" id="IPR016035">
    <property type="entry name" value="Acyl_Trfase/lysoPLipase"/>
</dbReference>
<dbReference type="InterPro" id="IPR036291">
    <property type="entry name" value="NAD(P)-bd_dom_sf"/>
</dbReference>
<dbReference type="SUPFAM" id="SSF51735">
    <property type="entry name" value="NAD(P)-binding Rossmann-fold domains"/>
    <property type="match status" value="2"/>
</dbReference>
<keyword evidence="5" id="KW-0808">Transferase</keyword>
<evidence type="ECO:0000259" key="23">
    <source>
        <dbReference type="PROSITE" id="PS50075"/>
    </source>
</evidence>
<evidence type="ECO:0000313" key="25">
    <source>
        <dbReference type="EMBL" id="AEI43380.1"/>
    </source>
</evidence>
<comment type="catalytic activity">
    <reaction evidence="11">
        <text>17-(4-hydroxyphenyl)heptadecanoyl-[(phenol)carboxyphthiodiolenone synthase] + 2 (S)-methylmalonyl-CoA + 3 malonyl-CoA + 5 NADPH + 10 H(+) = C35-(phenol)carboxyphthiodiolenone-[(phenol)carboxyphthiodiolenone synthase] + 5 CO2 + 5 NADP(+) + 5 CoA + 2 H2O</text>
        <dbReference type="Rhea" id="RHEA:57756"/>
        <dbReference type="Rhea" id="RHEA-COMP:14272"/>
        <dbReference type="Rhea" id="RHEA-COMP:14989"/>
        <dbReference type="ChEBI" id="CHEBI:15377"/>
        <dbReference type="ChEBI" id="CHEBI:15378"/>
        <dbReference type="ChEBI" id="CHEBI:16526"/>
        <dbReference type="ChEBI" id="CHEBI:57287"/>
        <dbReference type="ChEBI" id="CHEBI:57327"/>
        <dbReference type="ChEBI" id="CHEBI:57384"/>
        <dbReference type="ChEBI" id="CHEBI:57783"/>
        <dbReference type="ChEBI" id="CHEBI:58349"/>
        <dbReference type="ChEBI" id="CHEBI:133300"/>
        <dbReference type="ChEBI" id="CHEBI:142259"/>
        <dbReference type="EC" id="2.3.1.292"/>
    </reaction>
</comment>
<dbReference type="Proteomes" id="UP000006620">
    <property type="component" value="Chromosome"/>
</dbReference>
<dbReference type="Pfam" id="PF00698">
    <property type="entry name" value="Acyl_transf_1"/>
    <property type="match status" value="1"/>
</dbReference>
<keyword evidence="3" id="KW-0596">Phosphopantetheine</keyword>
<dbReference type="InterPro" id="IPR016036">
    <property type="entry name" value="Malonyl_transacylase_ACP-bd"/>
</dbReference>
<evidence type="ECO:0000256" key="18">
    <source>
        <dbReference type="ARBA" id="ARBA00075053"/>
    </source>
</evidence>
<name>F8FI38_PAEMK</name>
<dbReference type="InterPro" id="IPR006162">
    <property type="entry name" value="Ppantetheine_attach_site"/>
</dbReference>
<dbReference type="PROSITE" id="PS50075">
    <property type="entry name" value="CARRIER"/>
    <property type="match status" value="1"/>
</dbReference>
<keyword evidence="7" id="KW-0521">NADP</keyword>
<organism evidence="25 26">
    <name type="scientific">Paenibacillus mucilaginosus (strain KNP414)</name>
    <dbReference type="NCBI Taxonomy" id="1036673"/>
    <lineage>
        <taxon>Bacteria</taxon>
        <taxon>Bacillati</taxon>
        <taxon>Bacillota</taxon>
        <taxon>Bacilli</taxon>
        <taxon>Bacillales</taxon>
        <taxon>Paenibacillaceae</taxon>
        <taxon>Paenibacillus</taxon>
    </lineage>
</organism>
<dbReference type="PROSITE" id="PS00606">
    <property type="entry name" value="KS3_1"/>
    <property type="match status" value="1"/>
</dbReference>
<feature type="domain" description="Carrier" evidence="23">
    <location>
        <begin position="1453"/>
        <end position="1528"/>
    </location>
</feature>
<comment type="function">
    <text evidence="15">Part of the PpsABCDE complex involved in the biosynthesis of the lipid core common to phthiocerols and phenolphthiocerols by successive additions of malonyl-CoA or methylmalonyl-CoA extender units. PpsA can accept as substrate the activated forms of either icosanoyl (C20), docosanoyl (C22) or lignoceroyl (C24) groups from FadD26, or a (4-hydroxyphenyl)-C17 or (4-hydroxyphenyl)-C19 fatty acyl from FadD29. PpsA initiates the biosynthesis and extends its substrate using a malonyl-CoA extender unit. The PpsB and PpsC proteins add the second and third malonyl-CoA extender units. PpsD adds an (R)-methylmalonyl unit and PpsE adds a second (R)-methylmalonyl unit. The incorporation of the methylmalonyl units results in formation of two branched methyl groups in the elongated product.</text>
</comment>
<keyword evidence="4" id="KW-0597">Phosphoprotein</keyword>
<evidence type="ECO:0000256" key="3">
    <source>
        <dbReference type="ARBA" id="ARBA00022450"/>
    </source>
</evidence>
<dbReference type="CDD" id="cd00833">
    <property type="entry name" value="PKS"/>
    <property type="match status" value="1"/>
</dbReference>
<dbReference type="PANTHER" id="PTHR43775:SF51">
    <property type="entry name" value="INACTIVE PHENOLPHTHIOCEROL SYNTHESIS POLYKETIDE SYNTHASE TYPE I PKS1-RELATED"/>
    <property type="match status" value="1"/>
</dbReference>
<dbReference type="SUPFAM" id="SSF53901">
    <property type="entry name" value="Thiolase-like"/>
    <property type="match status" value="1"/>
</dbReference>
<evidence type="ECO:0000256" key="4">
    <source>
        <dbReference type="ARBA" id="ARBA00022553"/>
    </source>
</evidence>
<dbReference type="CDD" id="cd08953">
    <property type="entry name" value="KR_2_SDR_x"/>
    <property type="match status" value="1"/>
</dbReference>
<evidence type="ECO:0000256" key="8">
    <source>
        <dbReference type="ARBA" id="ARBA00023002"/>
    </source>
</evidence>
<dbReference type="Gene3D" id="3.40.366.10">
    <property type="entry name" value="Malonyl-Coenzyme A Acyl Carrier Protein, domain 2"/>
    <property type="match status" value="1"/>
</dbReference>
<dbReference type="InterPro" id="IPR049490">
    <property type="entry name" value="C883_1060-like_KR_N"/>
</dbReference>
<evidence type="ECO:0000256" key="21">
    <source>
        <dbReference type="SAM" id="Coils"/>
    </source>
</evidence>
<dbReference type="InterPro" id="IPR001227">
    <property type="entry name" value="Ac_transferase_dom_sf"/>
</dbReference>
<dbReference type="Pfam" id="PF22621">
    <property type="entry name" value="CurL-like_PKS_C"/>
    <property type="match status" value="1"/>
</dbReference>
<dbReference type="GO" id="GO:0016491">
    <property type="term" value="F:oxidoreductase activity"/>
    <property type="evidence" value="ECO:0007669"/>
    <property type="project" value="UniProtKB-KW"/>
</dbReference>
<dbReference type="InterPro" id="IPR018201">
    <property type="entry name" value="Ketoacyl_synth_AS"/>
</dbReference>
<evidence type="ECO:0000256" key="11">
    <source>
        <dbReference type="ARBA" id="ARBA00050973"/>
    </source>
</evidence>
<accession>F8FI38</accession>
<reference evidence="26" key="1">
    <citation type="submission" date="2011-06" db="EMBL/GenBank/DDBJ databases">
        <title>Complete genome sequence of Paenibacillus mucilaginosus KNP414.</title>
        <authorList>
            <person name="Wang J."/>
            <person name="Hu S."/>
            <person name="Hu X."/>
            <person name="Zhang B."/>
            <person name="Dong D."/>
            <person name="Zhang S."/>
            <person name="Zhao K."/>
            <person name="Wu D."/>
        </authorList>
    </citation>
    <scope>NUCLEOTIDE SEQUENCE [LARGE SCALE GENOMIC DNA]</scope>
    <source>
        <strain evidence="26">KNP414</strain>
    </source>
</reference>
<dbReference type="SUPFAM" id="SSF47336">
    <property type="entry name" value="ACP-like"/>
    <property type="match status" value="1"/>
</dbReference>
<evidence type="ECO:0000256" key="20">
    <source>
        <dbReference type="ARBA" id="ARBA00084020"/>
    </source>
</evidence>
<dbReference type="Gene3D" id="3.40.47.10">
    <property type="match status" value="1"/>
</dbReference>
<evidence type="ECO:0000256" key="7">
    <source>
        <dbReference type="ARBA" id="ARBA00022857"/>
    </source>
</evidence>
<dbReference type="InterPro" id="IPR020806">
    <property type="entry name" value="PKS_PP-bd"/>
</dbReference>
<proteinExistence type="predicted"/>
<dbReference type="SMART" id="SM00823">
    <property type="entry name" value="PKS_PP"/>
    <property type="match status" value="1"/>
</dbReference>
<dbReference type="RefSeq" id="WP_013918533.1">
    <property type="nucleotide sequence ID" value="NC_015690.1"/>
</dbReference>
<reference evidence="25 26" key="2">
    <citation type="journal article" date="2013" name="Genome Announc.">
        <title>Genome Sequence of Growth-Improving Paenibacillus mucilaginosus Strain KNP414.</title>
        <authorList>
            <person name="Lu J.J."/>
            <person name="Wang J.F."/>
            <person name="Hu X.F."/>
        </authorList>
    </citation>
    <scope>NUCLEOTIDE SEQUENCE [LARGE SCALE GENOMIC DNA]</scope>
    <source>
        <strain evidence="25 26">KNP414</strain>
    </source>
</reference>
<dbReference type="FunFam" id="3.40.47.10:FF:000042">
    <property type="entry name" value="Polyketide synthase Pks13"/>
    <property type="match status" value="1"/>
</dbReference>
<keyword evidence="6" id="KW-0276">Fatty acid metabolism</keyword>
<dbReference type="SMART" id="SM00827">
    <property type="entry name" value="PKS_AT"/>
    <property type="match status" value="1"/>
</dbReference>
<dbReference type="InterPro" id="IPR014030">
    <property type="entry name" value="Ketoacyl_synth_N"/>
</dbReference>
<dbReference type="PANTHER" id="PTHR43775">
    <property type="entry name" value="FATTY ACID SYNTHASE"/>
    <property type="match status" value="1"/>
</dbReference>